<reference evidence="2 3" key="1">
    <citation type="journal article" date="2024" name="Front Chem Biol">
        <title>Unveiling the potential of Daldinia eschscholtzii MFLUCC 19-0629 through bioactivity and bioinformatics studies for enhanced sustainable agriculture production.</title>
        <authorList>
            <person name="Brooks S."/>
            <person name="Weaver J.A."/>
            <person name="Klomchit A."/>
            <person name="Alharthi S.A."/>
            <person name="Onlamun T."/>
            <person name="Nurani R."/>
            <person name="Vong T.K."/>
            <person name="Alberti F."/>
            <person name="Greco C."/>
        </authorList>
    </citation>
    <scope>NUCLEOTIDE SEQUENCE [LARGE SCALE GENOMIC DNA]</scope>
    <source>
        <strain evidence="2">MFLUCC 19-0629</strain>
    </source>
</reference>
<organism evidence="2 3">
    <name type="scientific">Daldinia eschscholtzii</name>
    <dbReference type="NCBI Taxonomy" id="292717"/>
    <lineage>
        <taxon>Eukaryota</taxon>
        <taxon>Fungi</taxon>
        <taxon>Dikarya</taxon>
        <taxon>Ascomycota</taxon>
        <taxon>Pezizomycotina</taxon>
        <taxon>Sordariomycetes</taxon>
        <taxon>Xylariomycetidae</taxon>
        <taxon>Xylariales</taxon>
        <taxon>Hypoxylaceae</taxon>
        <taxon>Daldinia</taxon>
    </lineage>
</organism>
<dbReference type="SMART" id="SM00205">
    <property type="entry name" value="THN"/>
    <property type="match status" value="1"/>
</dbReference>
<dbReference type="Proteomes" id="UP001369815">
    <property type="component" value="Unassembled WGS sequence"/>
</dbReference>
<dbReference type="SUPFAM" id="SSF49870">
    <property type="entry name" value="Osmotin, thaumatin-like protein"/>
    <property type="match status" value="1"/>
</dbReference>
<evidence type="ECO:0008006" key="4">
    <source>
        <dbReference type="Google" id="ProtNLM"/>
    </source>
</evidence>
<evidence type="ECO:0000313" key="2">
    <source>
        <dbReference type="EMBL" id="KAK6958349.1"/>
    </source>
</evidence>
<evidence type="ECO:0000256" key="1">
    <source>
        <dbReference type="SAM" id="SignalP"/>
    </source>
</evidence>
<dbReference type="InterPro" id="IPR037176">
    <property type="entry name" value="Osmotin/thaumatin-like_sf"/>
</dbReference>
<dbReference type="EMBL" id="JBANMG010000001">
    <property type="protein sequence ID" value="KAK6958349.1"/>
    <property type="molecule type" value="Genomic_DNA"/>
</dbReference>
<feature type="chain" id="PRO_5043410819" description="Thaumatin-like protein" evidence="1">
    <location>
        <begin position="28"/>
        <end position="258"/>
    </location>
</feature>
<sequence length="258" mass="27178">MFSTTSVPAVKARTIPLLLGACQVALASLTTVVVPPAETPAPQVSAAVGLADNFVFTVVNSHTAAVSTLHEVGAGSPTATRIDSPGNTIAPGETITFAVPTGWFGRLAVYENGYDIAGRGTLLEGSFFMNGDHATMAMDVSYVDAFTVPMVCECADKVQLGCNLNLHEICPKDLQLNGKTCANPYRDDPQHPPGAENIFKDCQGMAYTFPTDDLATKVDLPGCSRSTTCCIGTECRPHPGQLKCPMKDGYARECAQAS</sequence>
<keyword evidence="3" id="KW-1185">Reference proteome</keyword>
<gene>
    <name evidence="2" type="ORF">Daesc_001148</name>
</gene>
<protein>
    <recommendedName>
        <fullName evidence="4">Thaumatin-like protein</fullName>
    </recommendedName>
</protein>
<keyword evidence="1" id="KW-0732">Signal</keyword>
<proteinExistence type="predicted"/>
<name>A0AAX6N0F4_9PEZI</name>
<dbReference type="Gene3D" id="2.60.110.10">
    <property type="entry name" value="Thaumatin"/>
    <property type="match status" value="1"/>
</dbReference>
<comment type="caution">
    <text evidence="2">The sequence shown here is derived from an EMBL/GenBank/DDBJ whole genome shotgun (WGS) entry which is preliminary data.</text>
</comment>
<dbReference type="InterPro" id="IPR001938">
    <property type="entry name" value="Thaumatin"/>
</dbReference>
<feature type="signal peptide" evidence="1">
    <location>
        <begin position="1"/>
        <end position="27"/>
    </location>
</feature>
<dbReference type="AlphaFoldDB" id="A0AAX6N0F4"/>
<accession>A0AAX6N0F4</accession>
<evidence type="ECO:0000313" key="3">
    <source>
        <dbReference type="Proteomes" id="UP001369815"/>
    </source>
</evidence>